<dbReference type="AlphaFoldDB" id="A0A0Q3PK24"/>
<dbReference type="Proteomes" id="UP000008810">
    <property type="component" value="Chromosome 4"/>
</dbReference>
<protein>
    <recommendedName>
        <fullName evidence="2">DUF1618 domain-containing protein</fullName>
    </recommendedName>
</protein>
<evidence type="ECO:0000256" key="1">
    <source>
        <dbReference type="SAM" id="MobiDB-lite"/>
    </source>
</evidence>
<evidence type="ECO:0000313" key="4">
    <source>
        <dbReference type="EnsemblPlants" id="KQJ89745"/>
    </source>
</evidence>
<evidence type="ECO:0000313" key="5">
    <source>
        <dbReference type="Proteomes" id="UP000008810"/>
    </source>
</evidence>
<feature type="domain" description="DUF1618" evidence="2">
    <location>
        <begin position="207"/>
        <end position="335"/>
    </location>
</feature>
<sequence length="513" mass="56707">MGDAAVPNRGQLPSILLSRRPRFTDSGNNTTATAESKDGYTMGVSFSMAEPPQLSLLSIHCTDPRDMENTARSNFSSLPHVVGADGPFILLRDVFQGGGFHEYFLYKAGVAPSLRSSGFILLSSWGDAMASHNLSKVRELGILGHGGDHYLLAALHNSASSDGYELRIYSSETKSWSTRTLHNPCPGVDRVIPDKVITLGQGGLLGWVDLLHGVLVCDLLLLLQDQDPPVVGAVSFIPLPRNRYKLKYPIIPEKVEEHPLARDFCSANWFRDLTCVNGVLEFVEMENPPPENKDNIIYDSDLIMSLKRKAVDRNSMDQLSSLRDAWRAVTWKLTFRDLYSAFPILSPDDGNDILYLKSIVEPNHQDGWVAAVDIGNKALKAIGRYYLPDDFYYSRGYDPEHPLCASTLSRHLDLTSGNQVSACRKKTEAKRPANHRIVTSTPQPWFNNCNWASYHGYSHQLSAPNSFAYGAHAGYGNYQQQWPQPPPTLDLPIGASWQHPPPPGSSAASANTS</sequence>
<dbReference type="OrthoDB" id="669614at2759"/>
<accession>A0A0Q3PK24</accession>
<dbReference type="PANTHER" id="PTHR33074">
    <property type="entry name" value="EXPRESSED PROTEIN-RELATED"/>
    <property type="match status" value="1"/>
</dbReference>
<reference evidence="3" key="2">
    <citation type="submission" date="2017-06" db="EMBL/GenBank/DDBJ databases">
        <title>WGS assembly of Brachypodium distachyon.</title>
        <authorList>
            <consortium name="The International Brachypodium Initiative"/>
            <person name="Lucas S."/>
            <person name="Harmon-Smith M."/>
            <person name="Lail K."/>
            <person name="Tice H."/>
            <person name="Grimwood J."/>
            <person name="Bruce D."/>
            <person name="Barry K."/>
            <person name="Shu S."/>
            <person name="Lindquist E."/>
            <person name="Wang M."/>
            <person name="Pitluck S."/>
            <person name="Vogel J.P."/>
            <person name="Garvin D.F."/>
            <person name="Mockler T.C."/>
            <person name="Schmutz J."/>
            <person name="Rokhsar D."/>
            <person name="Bevan M.W."/>
        </authorList>
    </citation>
    <scope>NUCLEOTIDE SEQUENCE</scope>
    <source>
        <strain evidence="3">Bd21</strain>
    </source>
</reference>
<dbReference type="Pfam" id="PF07762">
    <property type="entry name" value="DUF1618"/>
    <property type="match status" value="1"/>
</dbReference>
<dbReference type="EMBL" id="CM000883">
    <property type="protein sequence ID" value="KQJ89745.1"/>
    <property type="molecule type" value="Genomic_DNA"/>
</dbReference>
<dbReference type="InParanoid" id="A0A0Q3PK24"/>
<gene>
    <name evidence="3" type="ORF">BRADI_4g27465v3</name>
</gene>
<feature type="region of interest" description="Disordered" evidence="1">
    <location>
        <begin position="479"/>
        <end position="513"/>
    </location>
</feature>
<dbReference type="PANTHER" id="PTHR33074:SF83">
    <property type="entry name" value="EXPRESSED PROTEIN"/>
    <property type="match status" value="1"/>
</dbReference>
<keyword evidence="5" id="KW-1185">Reference proteome</keyword>
<dbReference type="Gramene" id="KQJ89745">
    <property type="protein sequence ID" value="KQJ89745"/>
    <property type="gene ID" value="BRADI_4g27465v3"/>
</dbReference>
<dbReference type="EnsemblPlants" id="KQJ89745">
    <property type="protein sequence ID" value="KQJ89745"/>
    <property type="gene ID" value="BRADI_4g27465v3"/>
</dbReference>
<reference evidence="4" key="3">
    <citation type="submission" date="2018-08" db="UniProtKB">
        <authorList>
            <consortium name="EnsemblPlants"/>
        </authorList>
    </citation>
    <scope>IDENTIFICATION</scope>
    <source>
        <strain evidence="4">cv. Bd21</strain>
    </source>
</reference>
<organism evidence="3">
    <name type="scientific">Brachypodium distachyon</name>
    <name type="common">Purple false brome</name>
    <name type="synonym">Trachynia distachya</name>
    <dbReference type="NCBI Taxonomy" id="15368"/>
    <lineage>
        <taxon>Eukaryota</taxon>
        <taxon>Viridiplantae</taxon>
        <taxon>Streptophyta</taxon>
        <taxon>Embryophyta</taxon>
        <taxon>Tracheophyta</taxon>
        <taxon>Spermatophyta</taxon>
        <taxon>Magnoliopsida</taxon>
        <taxon>Liliopsida</taxon>
        <taxon>Poales</taxon>
        <taxon>Poaceae</taxon>
        <taxon>BOP clade</taxon>
        <taxon>Pooideae</taxon>
        <taxon>Stipodae</taxon>
        <taxon>Brachypodieae</taxon>
        <taxon>Brachypodium</taxon>
    </lineage>
</organism>
<proteinExistence type="predicted"/>
<name>A0A0Q3PK24_BRADI</name>
<reference evidence="3 4" key="1">
    <citation type="journal article" date="2010" name="Nature">
        <title>Genome sequencing and analysis of the model grass Brachypodium distachyon.</title>
        <authorList>
            <consortium name="International Brachypodium Initiative"/>
        </authorList>
    </citation>
    <scope>NUCLEOTIDE SEQUENCE [LARGE SCALE GENOMIC DNA]</scope>
    <source>
        <strain evidence="3 4">Bd21</strain>
    </source>
</reference>
<dbReference type="InterPro" id="IPR011676">
    <property type="entry name" value="DUF1618"/>
</dbReference>
<evidence type="ECO:0000313" key="3">
    <source>
        <dbReference type="EMBL" id="KQJ89745.1"/>
    </source>
</evidence>
<evidence type="ECO:0000259" key="2">
    <source>
        <dbReference type="Pfam" id="PF07762"/>
    </source>
</evidence>